<feature type="transmembrane region" description="Helical" evidence="1">
    <location>
        <begin position="91"/>
        <end position="110"/>
    </location>
</feature>
<organism evidence="3 5">
    <name type="scientific">Phytophthora rubi</name>
    <dbReference type="NCBI Taxonomy" id="129364"/>
    <lineage>
        <taxon>Eukaryota</taxon>
        <taxon>Sar</taxon>
        <taxon>Stramenopiles</taxon>
        <taxon>Oomycota</taxon>
        <taxon>Peronosporomycetes</taxon>
        <taxon>Peronosporales</taxon>
        <taxon>Peronosporaceae</taxon>
        <taxon>Phytophthora</taxon>
    </lineage>
</organism>
<dbReference type="EMBL" id="QXFT01000588">
    <property type="protein sequence ID" value="KAE9340150.1"/>
    <property type="molecule type" value="Genomic_DNA"/>
</dbReference>
<keyword evidence="6" id="KW-1185">Reference proteome</keyword>
<dbReference type="OrthoDB" id="10295127at2759"/>
<comment type="caution">
    <text evidence="3">The sequence shown here is derived from an EMBL/GenBank/DDBJ whole genome shotgun (WGS) entry which is preliminary data.</text>
</comment>
<keyword evidence="1" id="KW-0812">Transmembrane</keyword>
<proteinExistence type="predicted"/>
<evidence type="ECO:0000313" key="5">
    <source>
        <dbReference type="Proteomes" id="UP000429607"/>
    </source>
</evidence>
<name>A0A6A3HXJ4_9STRA</name>
<gene>
    <name evidence="3" type="ORF">PR001_g25720</name>
    <name evidence="2" type="ORF">PR002_g25953</name>
    <name evidence="4" type="ORF">PR003_g10651</name>
</gene>
<evidence type="ECO:0000313" key="7">
    <source>
        <dbReference type="Proteomes" id="UP000435112"/>
    </source>
</evidence>
<keyword evidence="1" id="KW-0472">Membrane</keyword>
<feature type="transmembrane region" description="Helical" evidence="1">
    <location>
        <begin position="60"/>
        <end position="79"/>
    </location>
</feature>
<keyword evidence="1" id="KW-1133">Transmembrane helix</keyword>
<reference evidence="5 7" key="1">
    <citation type="submission" date="2018-09" db="EMBL/GenBank/DDBJ databases">
        <title>Genomic investigation of the strawberry pathogen Phytophthora fragariae indicates pathogenicity is determined by transcriptional variation in three key races.</title>
        <authorList>
            <person name="Adams T.M."/>
            <person name="Armitage A.D."/>
            <person name="Sobczyk M.K."/>
            <person name="Bates H.J."/>
            <person name="Dunwell J.M."/>
            <person name="Nellist C.F."/>
            <person name="Harrison R.J."/>
        </authorList>
    </citation>
    <scope>NUCLEOTIDE SEQUENCE [LARGE SCALE GENOMIC DNA]</scope>
    <source>
        <strain evidence="3 5">SCRP249</strain>
        <strain evidence="2 7">SCRP324</strain>
        <strain evidence="4 6">SCRP333</strain>
    </source>
</reference>
<evidence type="ECO:0000313" key="2">
    <source>
        <dbReference type="EMBL" id="KAE8974310.1"/>
    </source>
</evidence>
<evidence type="ECO:0000256" key="1">
    <source>
        <dbReference type="SAM" id="Phobius"/>
    </source>
</evidence>
<dbReference type="Proteomes" id="UP000429607">
    <property type="component" value="Unassembled WGS sequence"/>
</dbReference>
<evidence type="ECO:0000313" key="6">
    <source>
        <dbReference type="Proteomes" id="UP000434957"/>
    </source>
</evidence>
<dbReference type="EMBL" id="QXFU01003573">
    <property type="protein sequence ID" value="KAE8974310.1"/>
    <property type="molecule type" value="Genomic_DNA"/>
</dbReference>
<protein>
    <submittedName>
        <fullName evidence="3">Uncharacterized protein</fullName>
    </submittedName>
</protein>
<sequence>MQQKVTSLSLSSALSTAENKLAVEWHREIVSLRTSIGPGNKVDRGVHLDTQTIRVVPADITTLFMVMALIRVVVIKVFGVGKMKTPDMAPIVLHVLAKGITLDTVMMLVMNATNSSFVMGGRTAMSTVTSLLFLETKQNMKIE</sequence>
<evidence type="ECO:0000313" key="3">
    <source>
        <dbReference type="EMBL" id="KAE8975386.1"/>
    </source>
</evidence>
<dbReference type="Proteomes" id="UP000435112">
    <property type="component" value="Unassembled WGS sequence"/>
</dbReference>
<dbReference type="Proteomes" id="UP000434957">
    <property type="component" value="Unassembled WGS sequence"/>
</dbReference>
<dbReference type="EMBL" id="QXFV01003597">
    <property type="protein sequence ID" value="KAE8975386.1"/>
    <property type="molecule type" value="Genomic_DNA"/>
</dbReference>
<evidence type="ECO:0000313" key="4">
    <source>
        <dbReference type="EMBL" id="KAE9340150.1"/>
    </source>
</evidence>
<dbReference type="AlphaFoldDB" id="A0A6A3HXJ4"/>
<accession>A0A6A3HXJ4</accession>